<accession>A0A7G9GBV2</accession>
<dbReference type="Proteomes" id="UP000515860">
    <property type="component" value="Chromosome"/>
</dbReference>
<protein>
    <submittedName>
        <fullName evidence="4">Uncharacterized protein</fullName>
    </submittedName>
</protein>
<evidence type="ECO:0000256" key="3">
    <source>
        <dbReference type="SAM" id="SignalP"/>
    </source>
</evidence>
<evidence type="ECO:0000313" key="4">
    <source>
        <dbReference type="EMBL" id="QNM08284.1"/>
    </source>
</evidence>
<keyword evidence="3" id="KW-0732">Signal</keyword>
<dbReference type="AlphaFoldDB" id="A0A7G9GBV2"/>
<evidence type="ECO:0000256" key="2">
    <source>
        <dbReference type="SAM" id="Phobius"/>
    </source>
</evidence>
<feature type="chain" id="PRO_5028926798" evidence="3">
    <location>
        <begin position="27"/>
        <end position="352"/>
    </location>
</feature>
<proteinExistence type="predicted"/>
<feature type="transmembrane region" description="Helical" evidence="2">
    <location>
        <begin position="319"/>
        <end position="340"/>
    </location>
</feature>
<keyword evidence="2" id="KW-0812">Transmembrane</keyword>
<organism evidence="4 5">
    <name type="scientific">Wansuia hejianensis</name>
    <dbReference type="NCBI Taxonomy" id="2763667"/>
    <lineage>
        <taxon>Bacteria</taxon>
        <taxon>Bacillati</taxon>
        <taxon>Bacillota</taxon>
        <taxon>Clostridia</taxon>
        <taxon>Lachnospirales</taxon>
        <taxon>Lachnospiraceae</taxon>
        <taxon>Wansuia</taxon>
    </lineage>
</organism>
<keyword evidence="5" id="KW-1185">Reference proteome</keyword>
<evidence type="ECO:0000313" key="5">
    <source>
        <dbReference type="Proteomes" id="UP000515860"/>
    </source>
</evidence>
<reference evidence="4 5" key="1">
    <citation type="submission" date="2020-08" db="EMBL/GenBank/DDBJ databases">
        <authorList>
            <person name="Liu C."/>
            <person name="Sun Q."/>
        </authorList>
    </citation>
    <scope>NUCLEOTIDE SEQUENCE [LARGE SCALE GENOMIC DNA]</scope>
    <source>
        <strain evidence="4 5">NSJ-29</strain>
    </source>
</reference>
<gene>
    <name evidence="4" type="ORF">H9Q79_15580</name>
</gene>
<dbReference type="KEGG" id="whj:H9Q79_15580"/>
<name>A0A7G9GBV2_9FIRM</name>
<feature type="signal peptide" evidence="3">
    <location>
        <begin position="1"/>
        <end position="26"/>
    </location>
</feature>
<dbReference type="EMBL" id="CP060635">
    <property type="protein sequence ID" value="QNM08284.1"/>
    <property type="molecule type" value="Genomic_DNA"/>
</dbReference>
<dbReference type="RefSeq" id="WP_118648293.1">
    <property type="nucleotide sequence ID" value="NZ_CP060635.1"/>
</dbReference>
<evidence type="ECO:0000256" key="1">
    <source>
        <dbReference type="SAM" id="MobiDB-lite"/>
    </source>
</evidence>
<sequence>MKRRNRRAALLLVFCLCLALALPVSADSGELFRTERYTVQSKEGAYQKEGLFQERITESGRTWQLTDVTYEVEETRPVTEEETVAQTVTSDPVPSSEDLRPPEHLTKEGILWELSDVSYADTILQEAHTQEVEAQEAYGPGIDPEMILRTKEVTVTDEVTGEEVTISCELYRVEESGWQTVYETLPLIFYEYDAGGYLFTGQVIAPNDQAPALAGYETALLEEAGYDPAVWTVTGYAWAGEPYYLDGQLVREGSASVESLQPVYMAYYSGSIQTEEKRGVYYNAVYTRMKKREIPGQKEYAVLATARYVRERENIWKPLAIGIGIVTLAVLAVLILYVLAKKSLQIKSQAEI</sequence>
<keyword evidence="2" id="KW-1133">Transmembrane helix</keyword>
<feature type="region of interest" description="Disordered" evidence="1">
    <location>
        <begin position="74"/>
        <end position="102"/>
    </location>
</feature>
<keyword evidence="2" id="KW-0472">Membrane</keyword>